<dbReference type="Gene3D" id="2.20.25.110">
    <property type="entry name" value="S-adenosyl-L-methionine-dependent methyltransferases"/>
    <property type="match status" value="1"/>
</dbReference>
<sequence>MENIFINNFSEYDQPDLYDVENDGWNEDTLFIEQWAKKQEGMVIDLACGTGRTAIPLAKQGISVIGVDLHEGMLNKAREKSEQQNLSIKWVNQDITELQLDVKSSLIYMVGNSFQHFLTNESQNLLFSSVSNHLLDNGLFIFNTRFPSKDELMQPETEEYWRSYTDHLNRHVEVSTIAKYNSILQIQDYITIRRFKEASGQIAETRSSISLRYTYPQEMDRLLDKHGFEVVNVYQDFNEAPLTTEAYGMVYVCRKVGQK</sequence>
<keyword evidence="3" id="KW-0489">Methyltransferase</keyword>
<evidence type="ECO:0000259" key="2">
    <source>
        <dbReference type="Pfam" id="PF13649"/>
    </source>
</evidence>
<name>A0ABU5J309_9BACI</name>
<protein>
    <submittedName>
        <fullName evidence="3">Methyltransferase domain-containing protein</fullName>
    </submittedName>
</protein>
<feature type="domain" description="Methyltransferase" evidence="2">
    <location>
        <begin position="43"/>
        <end position="138"/>
    </location>
</feature>
<proteinExistence type="predicted"/>
<dbReference type="CDD" id="cd02440">
    <property type="entry name" value="AdoMet_MTases"/>
    <property type="match status" value="1"/>
</dbReference>
<dbReference type="EMBL" id="JAXOFX010000016">
    <property type="protein sequence ID" value="MDZ5473731.1"/>
    <property type="molecule type" value="Genomic_DNA"/>
</dbReference>
<evidence type="ECO:0000256" key="1">
    <source>
        <dbReference type="ARBA" id="ARBA00022679"/>
    </source>
</evidence>
<evidence type="ECO:0000313" key="3">
    <source>
        <dbReference type="EMBL" id="MDZ5473731.1"/>
    </source>
</evidence>
<keyword evidence="4" id="KW-1185">Reference proteome</keyword>
<dbReference type="InterPro" id="IPR041698">
    <property type="entry name" value="Methyltransf_25"/>
</dbReference>
<dbReference type="SUPFAM" id="SSF53335">
    <property type="entry name" value="S-adenosyl-L-methionine-dependent methyltransferases"/>
    <property type="match status" value="1"/>
</dbReference>
<reference evidence="3 4" key="1">
    <citation type="submission" date="2023-11" db="EMBL/GenBank/DDBJ databases">
        <title>Bacillus jintuensis, isolated from a mudflat on the Beibu Gulf coast.</title>
        <authorList>
            <person name="Li M."/>
        </authorList>
    </citation>
    <scope>NUCLEOTIDE SEQUENCE [LARGE SCALE GENOMIC DNA]</scope>
    <source>
        <strain evidence="3 4">31A1R</strain>
    </source>
</reference>
<accession>A0ABU5J309</accession>
<dbReference type="GO" id="GO:0008168">
    <property type="term" value="F:methyltransferase activity"/>
    <property type="evidence" value="ECO:0007669"/>
    <property type="project" value="UniProtKB-KW"/>
</dbReference>
<evidence type="ECO:0000313" key="4">
    <source>
        <dbReference type="Proteomes" id="UP001290455"/>
    </source>
</evidence>
<dbReference type="PANTHER" id="PTHR43861">
    <property type="entry name" value="TRANS-ACONITATE 2-METHYLTRANSFERASE-RELATED"/>
    <property type="match status" value="1"/>
</dbReference>
<dbReference type="InterPro" id="IPR029063">
    <property type="entry name" value="SAM-dependent_MTases_sf"/>
</dbReference>
<gene>
    <name evidence="3" type="ORF">SM124_18595</name>
</gene>
<dbReference type="Pfam" id="PF13649">
    <property type="entry name" value="Methyltransf_25"/>
    <property type="match status" value="1"/>
</dbReference>
<keyword evidence="1" id="KW-0808">Transferase</keyword>
<dbReference type="GO" id="GO:0032259">
    <property type="term" value="P:methylation"/>
    <property type="evidence" value="ECO:0007669"/>
    <property type="project" value="UniProtKB-KW"/>
</dbReference>
<dbReference type="Gene3D" id="3.40.50.150">
    <property type="entry name" value="Vaccinia Virus protein VP39"/>
    <property type="match status" value="1"/>
</dbReference>
<dbReference type="Proteomes" id="UP001290455">
    <property type="component" value="Unassembled WGS sequence"/>
</dbReference>
<dbReference type="RefSeq" id="WP_322448025.1">
    <property type="nucleotide sequence ID" value="NZ_JAXOFX010000016.1"/>
</dbReference>
<comment type="caution">
    <text evidence="3">The sequence shown here is derived from an EMBL/GenBank/DDBJ whole genome shotgun (WGS) entry which is preliminary data.</text>
</comment>
<organism evidence="3 4">
    <name type="scientific">Robertmurraya mangrovi</name>
    <dbReference type="NCBI Taxonomy" id="3098077"/>
    <lineage>
        <taxon>Bacteria</taxon>
        <taxon>Bacillati</taxon>
        <taxon>Bacillota</taxon>
        <taxon>Bacilli</taxon>
        <taxon>Bacillales</taxon>
        <taxon>Bacillaceae</taxon>
        <taxon>Robertmurraya</taxon>
    </lineage>
</organism>